<dbReference type="Gene3D" id="3.90.1150.10">
    <property type="entry name" value="Aspartate Aminotransferase, domain 1"/>
    <property type="match status" value="1"/>
</dbReference>
<dbReference type="SUPFAM" id="SSF53383">
    <property type="entry name" value="PLP-dependent transferases"/>
    <property type="match status" value="1"/>
</dbReference>
<dbReference type="InterPro" id="IPR015421">
    <property type="entry name" value="PyrdxlP-dep_Trfase_major"/>
</dbReference>
<organism evidence="7 8">
    <name type="scientific">Breznakia pachnodae</name>
    <dbReference type="NCBI Taxonomy" id="265178"/>
    <lineage>
        <taxon>Bacteria</taxon>
        <taxon>Bacillati</taxon>
        <taxon>Bacillota</taxon>
        <taxon>Erysipelotrichia</taxon>
        <taxon>Erysipelotrichales</taxon>
        <taxon>Erysipelotrichaceae</taxon>
        <taxon>Breznakia</taxon>
    </lineage>
</organism>
<evidence type="ECO:0000256" key="4">
    <source>
        <dbReference type="ARBA" id="ARBA00022898"/>
    </source>
</evidence>
<evidence type="ECO:0000256" key="6">
    <source>
        <dbReference type="RuleBase" id="RU000382"/>
    </source>
</evidence>
<dbReference type="RefSeq" id="WP_307408145.1">
    <property type="nucleotide sequence ID" value="NZ_JAUSUR010000003.1"/>
</dbReference>
<evidence type="ECO:0000313" key="8">
    <source>
        <dbReference type="Proteomes" id="UP001230220"/>
    </source>
</evidence>
<dbReference type="InterPro" id="IPR015424">
    <property type="entry name" value="PyrdxlP-dep_Trfase"/>
</dbReference>
<dbReference type="Gene3D" id="3.40.640.10">
    <property type="entry name" value="Type I PLP-dependent aspartate aminotransferase-like (Major domain)"/>
    <property type="match status" value="1"/>
</dbReference>
<comment type="cofactor">
    <cofactor evidence="1 6">
        <name>pyridoxal 5'-phosphate</name>
        <dbReference type="ChEBI" id="CHEBI:597326"/>
    </cofactor>
</comment>
<accession>A0ABU0E4K9</accession>
<dbReference type="InterPro" id="IPR010977">
    <property type="entry name" value="Aromatic_deC"/>
</dbReference>
<evidence type="ECO:0000256" key="3">
    <source>
        <dbReference type="ARBA" id="ARBA00022793"/>
    </source>
</evidence>
<evidence type="ECO:0000256" key="1">
    <source>
        <dbReference type="ARBA" id="ARBA00001933"/>
    </source>
</evidence>
<dbReference type="InterPro" id="IPR021115">
    <property type="entry name" value="Pyridoxal-P_BS"/>
</dbReference>
<sequence>MNNELIFESILNFVNYYNNFQNNIDSKKVFPDMNNDKISKLKEIPFASESRDINEVMQEMQNLVYSNQAYMQHPRCFAFIPSPVSLLSWAGEIMTSAFNPHGGSWLQSPSASCIESKIIEWMCKLAGYPDTSGGLFVSGGSMANLTALTTARNVKLAEDEYPKGIAYVSDQTHSSVAKGLKIIGFREDQIRKVPTNENYQLDVDSLETIICEDKAKGFIPFAVIATSGTTNTGSVDPLHSIADICDKYGLWFHVDGAYGATVLVSDKYRHLLDGISRSDSISWDAHKWLLQTYSCSTILIREKNHLISMFSTHPEYLKDAQTNNEQINYWDFGPELTRPARSLKLWLTLQTLGIDNISEGIEHSIQLVEYMENELKTYDNWEIISSAHLAILNFRYVPVNANKQQVDEFNKAISKAILDSGYVGILTTSLNGKTVLRVCSINPETTKEDIQNTIKLLVEIVKNLQNKYK</sequence>
<evidence type="ECO:0000256" key="5">
    <source>
        <dbReference type="ARBA" id="ARBA00023239"/>
    </source>
</evidence>
<dbReference type="Gene3D" id="3.90.1150.170">
    <property type="match status" value="1"/>
</dbReference>
<name>A0ABU0E4K9_9FIRM</name>
<evidence type="ECO:0000256" key="2">
    <source>
        <dbReference type="ARBA" id="ARBA00009533"/>
    </source>
</evidence>
<protein>
    <submittedName>
        <fullName evidence="7">Glutamate/tyrosine decarboxylase-like PLP-dependent enzyme</fullName>
    </submittedName>
</protein>
<dbReference type="Pfam" id="PF00282">
    <property type="entry name" value="Pyridoxal_deC"/>
    <property type="match status" value="1"/>
</dbReference>
<reference evidence="7 8" key="1">
    <citation type="submission" date="2023-07" db="EMBL/GenBank/DDBJ databases">
        <title>Genomic Encyclopedia of Type Strains, Phase IV (KMG-IV): sequencing the most valuable type-strain genomes for metagenomic binning, comparative biology and taxonomic classification.</title>
        <authorList>
            <person name="Goeker M."/>
        </authorList>
    </citation>
    <scope>NUCLEOTIDE SEQUENCE [LARGE SCALE GENOMIC DNA]</scope>
    <source>
        <strain evidence="7 8">DSM 16784</strain>
    </source>
</reference>
<dbReference type="InterPro" id="IPR002129">
    <property type="entry name" value="PyrdxlP-dep_de-COase"/>
</dbReference>
<dbReference type="CDD" id="cd06450">
    <property type="entry name" value="DOPA_deC_like"/>
    <property type="match status" value="1"/>
</dbReference>
<keyword evidence="5 6" id="KW-0456">Lyase</keyword>
<dbReference type="EMBL" id="JAUSUR010000003">
    <property type="protein sequence ID" value="MDQ0361430.1"/>
    <property type="molecule type" value="Genomic_DNA"/>
</dbReference>
<dbReference type="PANTHER" id="PTHR11999:SF70">
    <property type="entry name" value="MIP05841P"/>
    <property type="match status" value="1"/>
</dbReference>
<gene>
    <name evidence="7" type="ORF">J2S15_002177</name>
</gene>
<keyword evidence="4 6" id="KW-0663">Pyridoxal phosphate</keyword>
<comment type="similarity">
    <text evidence="2 6">Belongs to the group II decarboxylase family.</text>
</comment>
<evidence type="ECO:0000313" key="7">
    <source>
        <dbReference type="EMBL" id="MDQ0361430.1"/>
    </source>
</evidence>
<dbReference type="PROSITE" id="PS00392">
    <property type="entry name" value="DDC_GAD_HDC_YDC"/>
    <property type="match status" value="1"/>
</dbReference>
<dbReference type="Proteomes" id="UP001230220">
    <property type="component" value="Unassembled WGS sequence"/>
</dbReference>
<dbReference type="InterPro" id="IPR015422">
    <property type="entry name" value="PyrdxlP-dep_Trfase_small"/>
</dbReference>
<comment type="caution">
    <text evidence="7">The sequence shown here is derived from an EMBL/GenBank/DDBJ whole genome shotgun (WGS) entry which is preliminary data.</text>
</comment>
<keyword evidence="3" id="KW-0210">Decarboxylase</keyword>
<keyword evidence="8" id="KW-1185">Reference proteome</keyword>
<dbReference type="PRINTS" id="PR00800">
    <property type="entry name" value="YHDCRBOXLASE"/>
</dbReference>
<dbReference type="PANTHER" id="PTHR11999">
    <property type="entry name" value="GROUP II PYRIDOXAL-5-PHOSPHATE DECARBOXYLASE"/>
    <property type="match status" value="1"/>
</dbReference>
<proteinExistence type="inferred from homology"/>